<evidence type="ECO:0000313" key="5">
    <source>
        <dbReference type="Proteomes" id="UP000184391"/>
    </source>
</evidence>
<dbReference type="PANTHER" id="PTHR42943">
    <property type="entry name" value="GLUTATHIONE S-TRANSFERASE KAPPA"/>
    <property type="match status" value="1"/>
</dbReference>
<comment type="similarity">
    <text evidence="1">Belongs to the GST superfamily. NadH family.</text>
</comment>
<dbReference type="InterPro" id="IPR051924">
    <property type="entry name" value="GST_Kappa/NadH"/>
</dbReference>
<sequence>MTLRADLFFSFRSPYSYLAVGRYRAMAEEYDLAITLRTVLPIAIRDPGILFTGNPNAGRYIFIDAARSAQMLGIAYRWPRPDPVVQNLATREIAADQPHIHRLCRMGQAATRRESGLAFADEVSKVIWSGMADDWHEGDHLAEAATRAGLNFAELDAEAQADAEALDAEIAANQAALDAAGHWGVPTLVFEGEPFFGQDRIAMARWRMEQKGLTRRHA</sequence>
<reference evidence="5" key="1">
    <citation type="submission" date="2016-12" db="EMBL/GenBank/DDBJ databases">
        <authorList>
            <person name="Varghese N."/>
            <person name="Submissions S."/>
        </authorList>
    </citation>
    <scope>NUCLEOTIDE SEQUENCE [LARGE SCALE GENOMIC DNA]</scope>
    <source>
        <strain evidence="5">DSM 11032</strain>
    </source>
</reference>
<protein>
    <recommendedName>
        <fullName evidence="1">2-hydroxychromene-2-carboxylate isomerase</fullName>
        <ecNumber evidence="1">5.99.1.4</ecNumber>
    </recommendedName>
</protein>
<dbReference type="InterPro" id="IPR014440">
    <property type="entry name" value="HCCAis_GSTk"/>
</dbReference>
<organism evidence="4 5">
    <name type="scientific">Erythrobacter sanguineus</name>
    <dbReference type="NCBI Taxonomy" id="198312"/>
    <lineage>
        <taxon>Bacteria</taxon>
        <taxon>Pseudomonadati</taxon>
        <taxon>Pseudomonadota</taxon>
        <taxon>Alphaproteobacteria</taxon>
        <taxon>Sphingomonadales</taxon>
        <taxon>Erythrobacteraceae</taxon>
        <taxon>Erythrobacter/Porphyrobacter group</taxon>
        <taxon>Erythrobacter</taxon>
    </lineage>
</organism>
<feature type="active site" description="Nucleophile" evidence="2">
    <location>
        <position position="13"/>
    </location>
</feature>
<dbReference type="InterPro" id="IPR001853">
    <property type="entry name" value="DSBA-like_thioredoxin_dom"/>
</dbReference>
<dbReference type="EC" id="5.99.1.4" evidence="1"/>
<dbReference type="PANTHER" id="PTHR42943:SF2">
    <property type="entry name" value="GLUTATHIONE S-TRANSFERASE KAPPA 1"/>
    <property type="match status" value="1"/>
</dbReference>
<comment type="catalytic activity">
    <reaction evidence="1">
        <text>2-hydroxychromene-2-carboxylate = (3E)-4-(2-hydroxyphenyl)-2-oxobut-3-enoate</text>
        <dbReference type="Rhea" id="RHEA:27401"/>
        <dbReference type="ChEBI" id="CHEBI:59350"/>
        <dbReference type="ChEBI" id="CHEBI:59353"/>
        <dbReference type="EC" id="5.99.1.4"/>
    </reaction>
</comment>
<gene>
    <name evidence="4" type="ORF">SAMN02745193_01758</name>
</gene>
<dbReference type="Gene3D" id="3.40.30.10">
    <property type="entry name" value="Glutaredoxin"/>
    <property type="match status" value="1"/>
</dbReference>
<evidence type="ECO:0000313" key="4">
    <source>
        <dbReference type="EMBL" id="SHN58125.1"/>
    </source>
</evidence>
<dbReference type="EMBL" id="FRDF01000009">
    <property type="protein sequence ID" value="SHN58125.1"/>
    <property type="molecule type" value="Genomic_DNA"/>
</dbReference>
<dbReference type="AlphaFoldDB" id="A0A1M7SI11"/>
<dbReference type="SUPFAM" id="SSF52833">
    <property type="entry name" value="Thioredoxin-like"/>
    <property type="match status" value="1"/>
</dbReference>
<dbReference type="PIRSF" id="PIRSF006386">
    <property type="entry name" value="HCCAis_GSTk"/>
    <property type="match status" value="1"/>
</dbReference>
<keyword evidence="5" id="KW-1185">Reference proteome</keyword>
<accession>A0A1M7SI11</accession>
<keyword evidence="1 4" id="KW-0413">Isomerase</keyword>
<dbReference type="Pfam" id="PF01323">
    <property type="entry name" value="DSBA"/>
    <property type="match status" value="1"/>
</dbReference>
<dbReference type="InterPro" id="IPR036249">
    <property type="entry name" value="Thioredoxin-like_sf"/>
</dbReference>
<dbReference type="GO" id="GO:0016491">
    <property type="term" value="F:oxidoreductase activity"/>
    <property type="evidence" value="ECO:0007669"/>
    <property type="project" value="InterPro"/>
</dbReference>
<dbReference type="RefSeq" id="WP_072674286.1">
    <property type="nucleotide sequence ID" value="NZ_FRDF01000009.1"/>
</dbReference>
<evidence type="ECO:0000259" key="3">
    <source>
        <dbReference type="Pfam" id="PF01323"/>
    </source>
</evidence>
<proteinExistence type="inferred from homology"/>
<dbReference type="Proteomes" id="UP000184391">
    <property type="component" value="Unassembled WGS sequence"/>
</dbReference>
<name>A0A1M7SI11_9SPHN</name>
<dbReference type="OrthoDB" id="5244108at2"/>
<evidence type="ECO:0000256" key="2">
    <source>
        <dbReference type="PIRSR" id="PIRSR006386-1"/>
    </source>
</evidence>
<dbReference type="GO" id="GO:0018845">
    <property type="term" value="F:2-hydroxychromene-2-carboxylate isomerase activity"/>
    <property type="evidence" value="ECO:0007669"/>
    <property type="project" value="UniProtKB-UniRule"/>
</dbReference>
<dbReference type="STRING" id="198312.SAMN02745193_01758"/>
<evidence type="ECO:0000256" key="1">
    <source>
        <dbReference type="PIRNR" id="PIRNR006386"/>
    </source>
</evidence>
<feature type="domain" description="DSBA-like thioredoxin" evidence="3">
    <location>
        <begin position="6"/>
        <end position="203"/>
    </location>
</feature>